<reference evidence="3" key="2">
    <citation type="submission" date="2018-05" db="EMBL/GenBank/DDBJ databases">
        <authorList>
            <person name="Lanie J.A."/>
            <person name="Ng W.-L."/>
            <person name="Kazmierczak K.M."/>
            <person name="Andrzejewski T.M."/>
            <person name="Davidsen T.M."/>
            <person name="Wayne K.J."/>
            <person name="Tettelin H."/>
            <person name="Glass J.I."/>
            <person name="Rusch D."/>
            <person name="Podicherti R."/>
            <person name="Tsui H.-C.T."/>
            <person name="Winkler M.E."/>
        </authorList>
    </citation>
    <scope>NUCLEOTIDE SEQUENCE</scope>
    <source>
        <strain evidence="3">ZC4RG45</strain>
    </source>
</reference>
<dbReference type="Proteomes" id="UP000249324">
    <property type="component" value="Unassembled WGS sequence"/>
</dbReference>
<dbReference type="InterPro" id="IPR052898">
    <property type="entry name" value="ACAD10-like"/>
</dbReference>
<reference evidence="2" key="1">
    <citation type="submission" date="2018-05" db="EMBL/GenBank/DDBJ databases">
        <authorList>
            <person name="Moura L."/>
            <person name="Setubal J.C."/>
        </authorList>
    </citation>
    <scope>NUCLEOTIDE SEQUENCE</scope>
    <source>
        <strain evidence="2">ZC4RG45</strain>
    </source>
</reference>
<evidence type="ECO:0000259" key="1">
    <source>
        <dbReference type="Pfam" id="PF01636"/>
    </source>
</evidence>
<dbReference type="GO" id="GO:0016740">
    <property type="term" value="F:transferase activity"/>
    <property type="evidence" value="ECO:0007669"/>
    <property type="project" value="UniProtKB-KW"/>
</dbReference>
<protein>
    <submittedName>
        <fullName evidence="3">Phosphotransferase family protein</fullName>
    </submittedName>
</protein>
<dbReference type="PANTHER" id="PTHR47829">
    <property type="entry name" value="HYDROLASE, PUTATIVE (AFU_ORTHOLOGUE AFUA_1G12880)-RELATED"/>
    <property type="match status" value="1"/>
</dbReference>
<evidence type="ECO:0000313" key="4">
    <source>
        <dbReference type="Proteomes" id="UP000249324"/>
    </source>
</evidence>
<evidence type="ECO:0000313" key="2">
    <source>
        <dbReference type="EMBL" id="MFO7191434.1"/>
    </source>
</evidence>
<dbReference type="InterPro" id="IPR041726">
    <property type="entry name" value="ACAD10_11_N"/>
</dbReference>
<dbReference type="EMBL" id="QGUI01000001">
    <property type="protein sequence ID" value="PZN01634.1"/>
    <property type="molecule type" value="Genomic_DNA"/>
</dbReference>
<accession>A0A2W4LVF6</accession>
<feature type="domain" description="Aminoglycoside phosphotransferase" evidence="1">
    <location>
        <begin position="38"/>
        <end position="270"/>
    </location>
</feature>
<dbReference type="EMBL" id="QGUI02000029">
    <property type="protein sequence ID" value="MFO7191434.1"/>
    <property type="molecule type" value="Genomic_DNA"/>
</dbReference>
<comment type="caution">
    <text evidence="3">The sequence shown here is derived from an EMBL/GenBank/DDBJ whole genome shotgun (WGS) entry which is preliminary data.</text>
</comment>
<dbReference type="STRING" id="1111738.GCA_000427905_02719"/>
<dbReference type="PANTHER" id="PTHR47829:SF1">
    <property type="entry name" value="HAD FAMILY PHOSPHATASE"/>
    <property type="match status" value="1"/>
</dbReference>
<dbReference type="CDD" id="cd05154">
    <property type="entry name" value="ACAD10_11_N-like"/>
    <property type="match status" value="1"/>
</dbReference>
<dbReference type="Gene3D" id="3.90.1200.10">
    <property type="match status" value="1"/>
</dbReference>
<reference evidence="2 4" key="3">
    <citation type="journal article" date="2021" name="BMC Genomics">
        <title>Genome-resolved metagenome and metatranscriptome analyses of thermophilic composting reveal key bacterial players and their metabolic interactions.</title>
        <authorList>
            <person name="Braga L.P.P."/>
            <person name="Pereira R.V."/>
            <person name="Martins L.F."/>
            <person name="Moura L.M.S."/>
            <person name="Sanchez F.B."/>
            <person name="Patane J.S.L."/>
            <person name="da Silva A.M."/>
            <person name="Setubal J.C."/>
        </authorList>
    </citation>
    <scope>NUCLEOTIDE SEQUENCE [LARGE SCALE GENOMIC DNA]</scope>
    <source>
        <strain evidence="2">ZC4RG45</strain>
    </source>
</reference>
<dbReference type="InterPro" id="IPR002575">
    <property type="entry name" value="Aminoglycoside_PTrfase"/>
</dbReference>
<name>A0A2W4LVF6_9PSEU</name>
<dbReference type="Pfam" id="PF01636">
    <property type="entry name" value="APH"/>
    <property type="match status" value="1"/>
</dbReference>
<organism evidence="3">
    <name type="scientific">Thermocrispum agreste</name>
    <dbReference type="NCBI Taxonomy" id="37925"/>
    <lineage>
        <taxon>Bacteria</taxon>
        <taxon>Bacillati</taxon>
        <taxon>Actinomycetota</taxon>
        <taxon>Actinomycetes</taxon>
        <taxon>Pseudonocardiales</taxon>
        <taxon>Pseudonocardiaceae</taxon>
        <taxon>Thermocrispum</taxon>
    </lineage>
</organism>
<evidence type="ECO:0000313" key="3">
    <source>
        <dbReference type="EMBL" id="PZN01634.1"/>
    </source>
</evidence>
<proteinExistence type="predicted"/>
<reference evidence="2" key="4">
    <citation type="submission" date="2023-08" db="EMBL/GenBank/DDBJ databases">
        <authorList>
            <person name="Guima S.E.S."/>
            <person name="Martins L.F."/>
            <person name="Silva A.M."/>
            <person name="Setubal J.C."/>
        </authorList>
    </citation>
    <scope>NUCLEOTIDE SEQUENCE</scope>
    <source>
        <strain evidence="2">ZC4RG45</strain>
    </source>
</reference>
<gene>
    <name evidence="3" type="ORF">DIU77_00050</name>
    <name evidence="2" type="ORF">DIU77_004240</name>
</gene>
<sequence>MTVQDRPGPVREEDAFDPAAVHAWLSERLDGLTEVPSVQQFPGGASNLTYQLDYPDRSLILRRPPRGHRAASAHDMRREFRVQQRLRPVFPYVPKVLAFCDDESVIGAEFYVMEKLEGIILRRDLPDGLELTEQQVRALCLQAIDRLIDLHQVDVEAAGLAGLGKGPGYVRRQVEGWCRRYERARTANVPDCVEVMGWLNDNQPEDVGACLIHNDYRFDNLVLDSSLRVIGVLDWEMATVGDPLMELGATLAYWTQADDDEFLQQMRRQPTHLPGMLTRDEVVQYYAERTGRHDQVARNWTFYRVYGVFRLAVILQQLYRRYAEGGTHNPIYADMWQHVVYAERYCRELISSGAKAVS</sequence>
<dbReference type="SUPFAM" id="SSF56112">
    <property type="entry name" value="Protein kinase-like (PK-like)"/>
    <property type="match status" value="1"/>
</dbReference>
<keyword evidence="3" id="KW-0808">Transferase</keyword>
<dbReference type="Gene3D" id="3.30.200.20">
    <property type="entry name" value="Phosphorylase Kinase, domain 1"/>
    <property type="match status" value="1"/>
</dbReference>
<dbReference type="InterPro" id="IPR011009">
    <property type="entry name" value="Kinase-like_dom_sf"/>
</dbReference>
<dbReference type="AlphaFoldDB" id="A0A2W4LVF6"/>